<dbReference type="PANTHER" id="PTHR37610">
    <property type="entry name" value="CCHC-TYPE DOMAIN-CONTAINING PROTEIN"/>
    <property type="match status" value="1"/>
</dbReference>
<evidence type="ECO:0000313" key="3">
    <source>
        <dbReference type="Proteomes" id="UP001281410"/>
    </source>
</evidence>
<evidence type="ECO:0000313" key="2">
    <source>
        <dbReference type="EMBL" id="KAK3194325.1"/>
    </source>
</evidence>
<dbReference type="InterPro" id="IPR029472">
    <property type="entry name" value="Copia-like_N"/>
</dbReference>
<sequence length="109" mass="12542">MTDLQESGGDSLKKNESLILARFIMHESSSLITLEWLDGTNYVEWSLNAQNKIHGRKSWGFIPGTKAAPKDDKLEEYEAWEDENCLVKSWLLDAMAKDISDLSFFSWLR</sequence>
<reference evidence="2" key="1">
    <citation type="journal article" date="2023" name="Plant J.">
        <title>Genome sequences and population genomics provide insights into the demographic history, inbreeding, and mutation load of two 'living fossil' tree species of Dipteronia.</title>
        <authorList>
            <person name="Feng Y."/>
            <person name="Comes H.P."/>
            <person name="Chen J."/>
            <person name="Zhu S."/>
            <person name="Lu R."/>
            <person name="Zhang X."/>
            <person name="Li P."/>
            <person name="Qiu J."/>
            <person name="Olsen K.M."/>
            <person name="Qiu Y."/>
        </authorList>
    </citation>
    <scope>NUCLEOTIDE SEQUENCE</scope>
    <source>
        <strain evidence="2">NBL</strain>
    </source>
</reference>
<protein>
    <recommendedName>
        <fullName evidence="1">Retrotransposon Copia-like N-terminal domain-containing protein</fullName>
    </recommendedName>
</protein>
<dbReference type="PANTHER" id="PTHR37610:SF40">
    <property type="entry name" value="OS01G0909600 PROTEIN"/>
    <property type="match status" value="1"/>
</dbReference>
<dbReference type="Pfam" id="PF14244">
    <property type="entry name" value="Retrotran_gag_3"/>
    <property type="match status" value="1"/>
</dbReference>
<dbReference type="Proteomes" id="UP001281410">
    <property type="component" value="Unassembled WGS sequence"/>
</dbReference>
<comment type="caution">
    <text evidence="2">The sequence shown here is derived from an EMBL/GenBank/DDBJ whole genome shotgun (WGS) entry which is preliminary data.</text>
</comment>
<proteinExistence type="predicted"/>
<accession>A0AAE0DX04</accession>
<evidence type="ECO:0000259" key="1">
    <source>
        <dbReference type="Pfam" id="PF14244"/>
    </source>
</evidence>
<dbReference type="EMBL" id="JANJYJ010000008">
    <property type="protein sequence ID" value="KAK3194325.1"/>
    <property type="molecule type" value="Genomic_DNA"/>
</dbReference>
<gene>
    <name evidence="2" type="ORF">Dsin_025635</name>
</gene>
<keyword evidence="3" id="KW-1185">Reference proteome</keyword>
<organism evidence="2 3">
    <name type="scientific">Dipteronia sinensis</name>
    <dbReference type="NCBI Taxonomy" id="43782"/>
    <lineage>
        <taxon>Eukaryota</taxon>
        <taxon>Viridiplantae</taxon>
        <taxon>Streptophyta</taxon>
        <taxon>Embryophyta</taxon>
        <taxon>Tracheophyta</taxon>
        <taxon>Spermatophyta</taxon>
        <taxon>Magnoliopsida</taxon>
        <taxon>eudicotyledons</taxon>
        <taxon>Gunneridae</taxon>
        <taxon>Pentapetalae</taxon>
        <taxon>rosids</taxon>
        <taxon>malvids</taxon>
        <taxon>Sapindales</taxon>
        <taxon>Sapindaceae</taxon>
        <taxon>Hippocastanoideae</taxon>
        <taxon>Acereae</taxon>
        <taxon>Dipteronia</taxon>
    </lineage>
</organism>
<dbReference type="AlphaFoldDB" id="A0AAE0DX04"/>
<name>A0AAE0DX04_9ROSI</name>
<feature type="domain" description="Retrotransposon Copia-like N-terminal" evidence="1">
    <location>
        <begin position="27"/>
        <end position="70"/>
    </location>
</feature>